<evidence type="ECO:0000313" key="1">
    <source>
        <dbReference type="EMBL" id="CAG7581390.1"/>
    </source>
</evidence>
<reference evidence="1" key="1">
    <citation type="submission" date="2021-06" db="EMBL/GenBank/DDBJ databases">
        <authorList>
            <person name="Gannon L."/>
            <person name="Redgwell R T."/>
            <person name="Michniewski S."/>
            <person name="Harrison D C."/>
            <person name="Millard A."/>
        </authorList>
    </citation>
    <scope>NUCLEOTIDE SEQUENCE</scope>
</reference>
<organism evidence="1">
    <name type="scientific">uncultured marine phage</name>
    <dbReference type="NCBI Taxonomy" id="707152"/>
    <lineage>
        <taxon>Viruses</taxon>
        <taxon>environmental samples</taxon>
    </lineage>
</organism>
<accession>A0A8D9C9K6</accession>
<name>A0A8D9C9K6_9VIRU</name>
<proteinExistence type="predicted"/>
<gene>
    <name evidence="1" type="ORF">SLAVMIC_00818</name>
</gene>
<sequence>MSEKDLEELVELLTRINNRNKWSENEQYDTGSMWEAYETGESKGKLELSNEILEFIENKRKLI</sequence>
<protein>
    <submittedName>
        <fullName evidence="1">Uncharacterized protein</fullName>
    </submittedName>
</protein>
<dbReference type="EMBL" id="OU342829">
    <property type="protein sequence ID" value="CAG7581390.1"/>
    <property type="molecule type" value="Genomic_DNA"/>
</dbReference>